<feature type="region of interest" description="Disordered" evidence="2">
    <location>
        <begin position="1"/>
        <end position="54"/>
    </location>
</feature>
<comment type="caution">
    <text evidence="4">The sequence shown here is derived from an EMBL/GenBank/DDBJ whole genome shotgun (WGS) entry which is preliminary data.</text>
</comment>
<accession>A0A9D4JS61</accession>
<organism evidence="4 5">
    <name type="scientific">Dreissena polymorpha</name>
    <name type="common">Zebra mussel</name>
    <name type="synonym">Mytilus polymorpha</name>
    <dbReference type="NCBI Taxonomy" id="45954"/>
    <lineage>
        <taxon>Eukaryota</taxon>
        <taxon>Metazoa</taxon>
        <taxon>Spiralia</taxon>
        <taxon>Lophotrochozoa</taxon>
        <taxon>Mollusca</taxon>
        <taxon>Bivalvia</taxon>
        <taxon>Autobranchia</taxon>
        <taxon>Heteroconchia</taxon>
        <taxon>Euheterodonta</taxon>
        <taxon>Imparidentia</taxon>
        <taxon>Neoheterodontei</taxon>
        <taxon>Myida</taxon>
        <taxon>Dreissenoidea</taxon>
        <taxon>Dreissenidae</taxon>
        <taxon>Dreissena</taxon>
    </lineage>
</organism>
<gene>
    <name evidence="4" type="ORF">DPMN_124065</name>
</gene>
<dbReference type="InterPro" id="IPR043504">
    <property type="entry name" value="Peptidase_S1_PA_chymotrypsin"/>
</dbReference>
<dbReference type="AlphaFoldDB" id="A0A9D4JS61"/>
<reference evidence="4" key="2">
    <citation type="submission" date="2020-11" db="EMBL/GenBank/DDBJ databases">
        <authorList>
            <person name="McCartney M.A."/>
            <person name="Auch B."/>
            <person name="Kono T."/>
            <person name="Mallez S."/>
            <person name="Becker A."/>
            <person name="Gohl D.M."/>
            <person name="Silverstein K.A.T."/>
            <person name="Koren S."/>
            <person name="Bechman K.B."/>
            <person name="Herman A."/>
            <person name="Abrahante J.E."/>
            <person name="Garbe J."/>
        </authorList>
    </citation>
    <scope>NUCLEOTIDE SEQUENCE</scope>
    <source>
        <strain evidence="4">Duluth1</strain>
        <tissue evidence="4">Whole animal</tissue>
    </source>
</reference>
<evidence type="ECO:0000259" key="3">
    <source>
        <dbReference type="PROSITE" id="PS50240"/>
    </source>
</evidence>
<evidence type="ECO:0000256" key="1">
    <source>
        <dbReference type="ARBA" id="ARBA00023157"/>
    </source>
</evidence>
<dbReference type="Proteomes" id="UP000828390">
    <property type="component" value="Unassembled WGS sequence"/>
</dbReference>
<feature type="compositionally biased region" description="Basic residues" evidence="2">
    <location>
        <begin position="1"/>
        <end position="48"/>
    </location>
</feature>
<dbReference type="Gene3D" id="2.40.10.10">
    <property type="entry name" value="Trypsin-like serine proteases"/>
    <property type="match status" value="1"/>
</dbReference>
<sequence>MLMSNQRHHKRQSNQRHHKRQSNQRHHKRQSNQRHHKRQSNQRHHKRQSNQPSSWLGIFLRSSSFLLRQMEKRFPGSSTEVRRPLRHIRIRYRSKDSDKLLFHNLLKHPNYNAGSGGYPNDFALLELTSDADLSGTNKAIALADAGDNFDRQTCEISGWGHTVTGTNPNKQIPDQLQETDGVVMTHSECTSSWGTNYTGSVYICINNRNTGTCQWWPDGVFPWLDPVLAGVTSWGVSGCGTTYPSVYARVSTYRAWLDTTMGN</sequence>
<evidence type="ECO:0000256" key="2">
    <source>
        <dbReference type="SAM" id="MobiDB-lite"/>
    </source>
</evidence>
<dbReference type="PROSITE" id="PS50240">
    <property type="entry name" value="TRYPSIN_DOM"/>
    <property type="match status" value="1"/>
</dbReference>
<reference evidence="4" key="1">
    <citation type="journal article" date="2019" name="bioRxiv">
        <title>The Genome of the Zebra Mussel, Dreissena polymorpha: A Resource for Invasive Species Research.</title>
        <authorList>
            <person name="McCartney M.A."/>
            <person name="Auch B."/>
            <person name="Kono T."/>
            <person name="Mallez S."/>
            <person name="Zhang Y."/>
            <person name="Obille A."/>
            <person name="Becker A."/>
            <person name="Abrahante J.E."/>
            <person name="Garbe J."/>
            <person name="Badalamenti J.P."/>
            <person name="Herman A."/>
            <person name="Mangelson H."/>
            <person name="Liachko I."/>
            <person name="Sullivan S."/>
            <person name="Sone E.D."/>
            <person name="Koren S."/>
            <person name="Silverstein K.A.T."/>
            <person name="Beckman K.B."/>
            <person name="Gohl D.M."/>
        </authorList>
    </citation>
    <scope>NUCLEOTIDE SEQUENCE</scope>
    <source>
        <strain evidence="4">Duluth1</strain>
        <tissue evidence="4">Whole animal</tissue>
    </source>
</reference>
<dbReference type="InterPro" id="IPR009003">
    <property type="entry name" value="Peptidase_S1_PA"/>
</dbReference>
<keyword evidence="5" id="KW-1185">Reference proteome</keyword>
<dbReference type="GO" id="GO:0004252">
    <property type="term" value="F:serine-type endopeptidase activity"/>
    <property type="evidence" value="ECO:0007669"/>
    <property type="project" value="InterPro"/>
</dbReference>
<evidence type="ECO:0000313" key="5">
    <source>
        <dbReference type="Proteomes" id="UP000828390"/>
    </source>
</evidence>
<dbReference type="PANTHER" id="PTHR24276">
    <property type="entry name" value="POLYSERASE-RELATED"/>
    <property type="match status" value="1"/>
</dbReference>
<dbReference type="InterPro" id="IPR050430">
    <property type="entry name" value="Peptidase_S1"/>
</dbReference>
<dbReference type="EMBL" id="JAIWYP010000005">
    <property type="protein sequence ID" value="KAH3822291.1"/>
    <property type="molecule type" value="Genomic_DNA"/>
</dbReference>
<feature type="domain" description="Peptidase S1" evidence="3">
    <location>
        <begin position="104"/>
        <end position="262"/>
    </location>
</feature>
<dbReference type="Pfam" id="PF00089">
    <property type="entry name" value="Trypsin"/>
    <property type="match status" value="1"/>
</dbReference>
<dbReference type="SMART" id="SM00020">
    <property type="entry name" value="Tryp_SPc"/>
    <property type="match status" value="1"/>
</dbReference>
<evidence type="ECO:0000313" key="4">
    <source>
        <dbReference type="EMBL" id="KAH3822291.1"/>
    </source>
</evidence>
<dbReference type="PANTHER" id="PTHR24276:SF98">
    <property type="entry name" value="FI18310P1-RELATED"/>
    <property type="match status" value="1"/>
</dbReference>
<proteinExistence type="predicted"/>
<protein>
    <recommendedName>
        <fullName evidence="3">Peptidase S1 domain-containing protein</fullName>
    </recommendedName>
</protein>
<dbReference type="SUPFAM" id="SSF50494">
    <property type="entry name" value="Trypsin-like serine proteases"/>
    <property type="match status" value="1"/>
</dbReference>
<dbReference type="GO" id="GO:0006508">
    <property type="term" value="P:proteolysis"/>
    <property type="evidence" value="ECO:0007669"/>
    <property type="project" value="InterPro"/>
</dbReference>
<name>A0A9D4JS61_DREPO</name>
<keyword evidence="1" id="KW-1015">Disulfide bond</keyword>
<dbReference type="InterPro" id="IPR001254">
    <property type="entry name" value="Trypsin_dom"/>
</dbReference>